<feature type="region of interest" description="Disordered" evidence="3">
    <location>
        <begin position="251"/>
        <end position="366"/>
    </location>
</feature>
<protein>
    <recommendedName>
        <fullName evidence="4">FGFR1 oncogene partner (FOP) N-terminal dimerisation domain-containing protein</fullName>
    </recommendedName>
</protein>
<dbReference type="PANTHER" id="PTHR15431:SF9">
    <property type="entry name" value="CENTROSOMAL PROTEIN 43"/>
    <property type="match status" value="1"/>
</dbReference>
<feature type="region of interest" description="Disordered" evidence="3">
    <location>
        <begin position="188"/>
        <end position="229"/>
    </location>
</feature>
<gene>
    <name evidence="5" type="ORF">MNOR_LOCUS21843</name>
</gene>
<dbReference type="PANTHER" id="PTHR15431">
    <property type="entry name" value="FGFR1 ONCOGENE PARTNER/LISH DOMAIN-CONTAINING PROTEIN"/>
    <property type="match status" value="1"/>
</dbReference>
<feature type="non-terminal residue" evidence="5">
    <location>
        <position position="366"/>
    </location>
</feature>
<dbReference type="GO" id="GO:0005813">
    <property type="term" value="C:centrosome"/>
    <property type="evidence" value="ECO:0007669"/>
    <property type="project" value="TreeGrafter"/>
</dbReference>
<dbReference type="Gene3D" id="1.20.960.40">
    <property type="match status" value="1"/>
</dbReference>
<reference evidence="5 6" key="1">
    <citation type="submission" date="2024-05" db="EMBL/GenBank/DDBJ databases">
        <authorList>
            <person name="Wallberg A."/>
        </authorList>
    </citation>
    <scope>NUCLEOTIDE SEQUENCE [LARGE SCALE GENOMIC DNA]</scope>
</reference>
<keyword evidence="1" id="KW-0963">Cytoplasm</keyword>
<evidence type="ECO:0000256" key="2">
    <source>
        <dbReference type="ARBA" id="ARBA00023212"/>
    </source>
</evidence>
<name>A0AAV2RB36_MEGNR</name>
<dbReference type="AlphaFoldDB" id="A0AAV2RB36"/>
<dbReference type="EMBL" id="CAXKWB010017856">
    <property type="protein sequence ID" value="CAL4119876.1"/>
    <property type="molecule type" value="Genomic_DNA"/>
</dbReference>
<dbReference type="GO" id="GO:0034453">
    <property type="term" value="P:microtubule anchoring"/>
    <property type="evidence" value="ECO:0007669"/>
    <property type="project" value="InterPro"/>
</dbReference>
<dbReference type="Proteomes" id="UP001497623">
    <property type="component" value="Unassembled WGS sequence"/>
</dbReference>
<dbReference type="Pfam" id="PF09398">
    <property type="entry name" value="FOP_dimer"/>
    <property type="match status" value="1"/>
</dbReference>
<dbReference type="InterPro" id="IPR018993">
    <property type="entry name" value="FOP_dimerisation-dom_N"/>
</dbReference>
<organism evidence="5 6">
    <name type="scientific">Meganyctiphanes norvegica</name>
    <name type="common">Northern krill</name>
    <name type="synonym">Thysanopoda norvegica</name>
    <dbReference type="NCBI Taxonomy" id="48144"/>
    <lineage>
        <taxon>Eukaryota</taxon>
        <taxon>Metazoa</taxon>
        <taxon>Ecdysozoa</taxon>
        <taxon>Arthropoda</taxon>
        <taxon>Crustacea</taxon>
        <taxon>Multicrustacea</taxon>
        <taxon>Malacostraca</taxon>
        <taxon>Eumalacostraca</taxon>
        <taxon>Eucarida</taxon>
        <taxon>Euphausiacea</taxon>
        <taxon>Euphausiidae</taxon>
        <taxon>Meganyctiphanes</taxon>
    </lineage>
</organism>
<feature type="compositionally biased region" description="Acidic residues" evidence="3">
    <location>
        <begin position="333"/>
        <end position="357"/>
    </location>
</feature>
<keyword evidence="2" id="KW-0206">Cytoskeleton</keyword>
<evidence type="ECO:0000256" key="3">
    <source>
        <dbReference type="SAM" id="MobiDB-lite"/>
    </source>
</evidence>
<feature type="compositionally biased region" description="Low complexity" evidence="3">
    <location>
        <begin position="212"/>
        <end position="222"/>
    </location>
</feature>
<proteinExistence type="predicted"/>
<feature type="domain" description="FGFR1 oncogene partner (FOP) N-terminal dimerisation" evidence="4">
    <location>
        <begin position="48"/>
        <end position="127"/>
    </location>
</feature>
<sequence length="366" mass="40322">MSLEEEDASLKDLVTKTLQSNGVLGKIQAQLRASVFLALEEEFKQKNIPLVNKWAQQLLSSREGTLAAALVQDFLQCLGFEFSLAVFGPESGQSAYWSFPGRQNVQSNLKLNGENGQSVPLLLELVKERQSVTQVNLLQSEGYQFKNQNQFQVNGLSSHVNSSTGNSKGGSVDSMLTSDIFLKPETQQMNLPTHNSQNISQAEDSGSKDSSDNSQSENSSSESSEHNIYKTSGFYLNKRNREDINQGQLEPLATNHKKGLNSNEKLPSWVDGKLGTKSADINEDVKSKSCDTPIPRLPLGAEVDDQKDTSDNSLSGCEKQYSEDFSSMSEKEMQEEEDNVAEEDIEEAEDIDEDISLDDLLSSNAS</sequence>
<feature type="compositionally biased region" description="Polar residues" evidence="3">
    <location>
        <begin position="188"/>
        <end position="202"/>
    </location>
</feature>
<evidence type="ECO:0000256" key="1">
    <source>
        <dbReference type="ARBA" id="ARBA00022490"/>
    </source>
</evidence>
<accession>A0AAV2RB36</accession>
<evidence type="ECO:0000313" key="5">
    <source>
        <dbReference type="EMBL" id="CAL4119876.1"/>
    </source>
</evidence>
<comment type="caution">
    <text evidence="5">The sequence shown here is derived from an EMBL/GenBank/DDBJ whole genome shotgun (WGS) entry which is preliminary data.</text>
</comment>
<evidence type="ECO:0000313" key="6">
    <source>
        <dbReference type="Proteomes" id="UP001497623"/>
    </source>
</evidence>
<keyword evidence="6" id="KW-1185">Reference proteome</keyword>
<evidence type="ECO:0000259" key="4">
    <source>
        <dbReference type="Pfam" id="PF09398"/>
    </source>
</evidence>